<proteinExistence type="predicted"/>
<dbReference type="Proteomes" id="UP001296923">
    <property type="component" value="Unassembled WGS sequence"/>
</dbReference>
<organism evidence="1 2">
    <name type="scientific">Fictibacillus nanhaiensis</name>
    <dbReference type="NCBI Taxonomy" id="742169"/>
    <lineage>
        <taxon>Bacteria</taxon>
        <taxon>Bacillati</taxon>
        <taxon>Bacillota</taxon>
        <taxon>Bacilli</taxon>
        <taxon>Bacillales</taxon>
        <taxon>Fictibacillaceae</taxon>
        <taxon>Fictibacillus</taxon>
    </lineage>
</organism>
<comment type="caution">
    <text evidence="1">The sequence shown here is derived from an EMBL/GenBank/DDBJ whole genome shotgun (WGS) entry which is preliminary data.</text>
</comment>
<name>A0ABS2ZPK1_9BACL</name>
<gene>
    <name evidence="1" type="ORF">JYA63_09915</name>
</gene>
<evidence type="ECO:0000313" key="1">
    <source>
        <dbReference type="EMBL" id="MBN3554581.1"/>
    </source>
</evidence>
<protein>
    <submittedName>
        <fullName evidence="1">Uncharacterized protein</fullName>
    </submittedName>
</protein>
<dbReference type="RefSeq" id="WP_205725608.1">
    <property type="nucleotide sequence ID" value="NZ_JAFHKR010000039.1"/>
</dbReference>
<sequence>MTHHAMKMYFITYRQTTSYSAIRNEVYHHTVQSVTPTISKLVSYMYIVSRIIAS</sequence>
<dbReference type="EMBL" id="JAFHKR010000039">
    <property type="protein sequence ID" value="MBN3554581.1"/>
    <property type="molecule type" value="Genomic_DNA"/>
</dbReference>
<reference evidence="1 2" key="1">
    <citation type="submission" date="2021-01" db="EMBL/GenBank/DDBJ databases">
        <title>Genome Sequencing of Type Strains.</title>
        <authorList>
            <person name="Lemaire J.F."/>
            <person name="Inderbitzin P."/>
            <person name="Collins S.B."/>
            <person name="Wespe N."/>
            <person name="Knight-Connoni V."/>
        </authorList>
    </citation>
    <scope>NUCLEOTIDE SEQUENCE [LARGE SCALE GENOMIC DNA]</scope>
    <source>
        <strain evidence="1 2">DSM 23009</strain>
    </source>
</reference>
<accession>A0ABS2ZPK1</accession>
<evidence type="ECO:0000313" key="2">
    <source>
        <dbReference type="Proteomes" id="UP001296923"/>
    </source>
</evidence>
<keyword evidence="2" id="KW-1185">Reference proteome</keyword>